<keyword evidence="2" id="KW-1185">Reference proteome</keyword>
<dbReference type="EMBL" id="DUZY01000007">
    <property type="protein sequence ID" value="DAD45541.1"/>
    <property type="molecule type" value="Genomic_DNA"/>
</dbReference>
<dbReference type="Proteomes" id="UP000607653">
    <property type="component" value="Unassembled WGS sequence"/>
</dbReference>
<name>A0A822ZPT1_NELNU</name>
<reference evidence="1 2" key="1">
    <citation type="journal article" date="2020" name="Mol. Biol. Evol.">
        <title>Distinct Expression and Methylation Patterns for Genes with Different Fates following a Single Whole-Genome Duplication in Flowering Plants.</title>
        <authorList>
            <person name="Shi T."/>
            <person name="Rahmani R.S."/>
            <person name="Gugger P.F."/>
            <person name="Wang M."/>
            <person name="Li H."/>
            <person name="Zhang Y."/>
            <person name="Li Z."/>
            <person name="Wang Q."/>
            <person name="Van de Peer Y."/>
            <person name="Marchal K."/>
            <person name="Chen J."/>
        </authorList>
    </citation>
    <scope>NUCLEOTIDE SEQUENCE [LARGE SCALE GENOMIC DNA]</scope>
    <source>
        <tissue evidence="1">Leaf</tissue>
    </source>
</reference>
<sequence>MAGFVACLTADQHSQSLLISTRSHTTFSRSLSRQSTPESRSQLSLSLGISKVGPHLHHHRQLRFHRQKQPCTPQSPHAFLSLIKKTTRPRPIASQFREEAHLPGSLALSSTVGNCAMQALPSSDIHSFTAISGPGPQCYIYSLVESDGCRSKLQKSLPSQLSTLNRISRDYDKGMIIPLAVNLCMDSLDIKYY</sequence>
<protein>
    <submittedName>
        <fullName evidence="1">Uncharacterized protein</fullName>
    </submittedName>
</protein>
<evidence type="ECO:0000313" key="1">
    <source>
        <dbReference type="EMBL" id="DAD45541.1"/>
    </source>
</evidence>
<organism evidence="1 2">
    <name type="scientific">Nelumbo nucifera</name>
    <name type="common">Sacred lotus</name>
    <dbReference type="NCBI Taxonomy" id="4432"/>
    <lineage>
        <taxon>Eukaryota</taxon>
        <taxon>Viridiplantae</taxon>
        <taxon>Streptophyta</taxon>
        <taxon>Embryophyta</taxon>
        <taxon>Tracheophyta</taxon>
        <taxon>Spermatophyta</taxon>
        <taxon>Magnoliopsida</taxon>
        <taxon>Proteales</taxon>
        <taxon>Nelumbonaceae</taxon>
        <taxon>Nelumbo</taxon>
    </lineage>
</organism>
<accession>A0A822ZPT1</accession>
<comment type="caution">
    <text evidence="1">The sequence shown here is derived from an EMBL/GenBank/DDBJ whole genome shotgun (WGS) entry which is preliminary data.</text>
</comment>
<gene>
    <name evidence="1" type="ORF">HUJ06_003771</name>
</gene>
<dbReference type="AlphaFoldDB" id="A0A822ZPT1"/>
<evidence type="ECO:0000313" key="2">
    <source>
        <dbReference type="Proteomes" id="UP000607653"/>
    </source>
</evidence>
<proteinExistence type="predicted"/>